<evidence type="ECO:0000313" key="1">
    <source>
        <dbReference type="EMBL" id="QQP37793.1"/>
    </source>
</evidence>
<feature type="non-terminal residue" evidence="1">
    <location>
        <position position="174"/>
    </location>
</feature>
<evidence type="ECO:0000313" key="2">
    <source>
        <dbReference type="Proteomes" id="UP000595437"/>
    </source>
</evidence>
<dbReference type="EMBL" id="CP045901">
    <property type="protein sequence ID" value="QQP37793.1"/>
    <property type="molecule type" value="Genomic_DNA"/>
</dbReference>
<dbReference type="PANTHER" id="PTHR19446">
    <property type="entry name" value="REVERSE TRANSCRIPTASES"/>
    <property type="match status" value="1"/>
</dbReference>
<name>A0A7T8JWL4_CALRO</name>
<dbReference type="OrthoDB" id="416119at2759"/>
<protein>
    <recommendedName>
        <fullName evidence="3">Reverse transcriptase domain-containing protein</fullName>
    </recommendedName>
</protein>
<reference evidence="2" key="1">
    <citation type="submission" date="2021-01" db="EMBL/GenBank/DDBJ databases">
        <title>Caligus Genome Assembly.</title>
        <authorList>
            <person name="Gallardo-Escarate C."/>
        </authorList>
    </citation>
    <scope>NUCLEOTIDE SEQUENCE [LARGE SCALE GENOMIC DNA]</scope>
</reference>
<organism evidence="1 2">
    <name type="scientific">Caligus rogercresseyi</name>
    <name type="common">Sea louse</name>
    <dbReference type="NCBI Taxonomy" id="217165"/>
    <lineage>
        <taxon>Eukaryota</taxon>
        <taxon>Metazoa</taxon>
        <taxon>Ecdysozoa</taxon>
        <taxon>Arthropoda</taxon>
        <taxon>Crustacea</taxon>
        <taxon>Multicrustacea</taxon>
        <taxon>Hexanauplia</taxon>
        <taxon>Copepoda</taxon>
        <taxon>Siphonostomatoida</taxon>
        <taxon>Caligidae</taxon>
        <taxon>Caligus</taxon>
    </lineage>
</organism>
<gene>
    <name evidence="1" type="ORF">FKW44_018186</name>
</gene>
<proteinExistence type="predicted"/>
<dbReference type="Proteomes" id="UP000595437">
    <property type="component" value="Chromosome 12"/>
</dbReference>
<evidence type="ECO:0008006" key="3">
    <source>
        <dbReference type="Google" id="ProtNLM"/>
    </source>
</evidence>
<keyword evidence="2" id="KW-1185">Reference proteome</keyword>
<dbReference type="AlphaFoldDB" id="A0A7T8JWL4"/>
<accession>A0A7T8JWL4</accession>
<sequence length="174" mass="20107">MNEIENMSNSRVQCVLQEQRKNNQKMTTIITQLGVESNEPSIICDEILHFYKNIYKCFDCKESTLCKRCKAANADFCNELRCNKDDVLTVPEEDNNQIETHLTLKEIIIAVQTNAKNRKAPGPSGFTFEFFKKYLFNLAPILLKFYEKVMEVGYFPNFASDGTMVLIPKKNKDQ</sequence>